<accession>A0A839T117</accession>
<keyword evidence="3" id="KW-1185">Reference proteome</keyword>
<dbReference type="Proteomes" id="UP000549250">
    <property type="component" value="Unassembled WGS sequence"/>
</dbReference>
<proteinExistence type="predicted"/>
<dbReference type="RefSeq" id="WP_246335822.1">
    <property type="nucleotide sequence ID" value="NZ_JACHXI010000005.1"/>
</dbReference>
<dbReference type="AlphaFoldDB" id="A0A839T117"/>
<comment type="caution">
    <text evidence="2">The sequence shown here is derived from an EMBL/GenBank/DDBJ whole genome shotgun (WGS) entry which is preliminary data.</text>
</comment>
<dbReference type="PROSITE" id="PS51186">
    <property type="entry name" value="GNAT"/>
    <property type="match status" value="1"/>
</dbReference>
<dbReference type="PANTHER" id="PTHR43792:SF1">
    <property type="entry name" value="N-ACETYLTRANSFERASE DOMAIN-CONTAINING PROTEIN"/>
    <property type="match status" value="1"/>
</dbReference>
<gene>
    <name evidence="2" type="ORF">FHR87_001477</name>
</gene>
<evidence type="ECO:0000313" key="3">
    <source>
        <dbReference type="Proteomes" id="UP000549250"/>
    </source>
</evidence>
<feature type="domain" description="N-acetyltransferase" evidence="1">
    <location>
        <begin position="8"/>
        <end position="167"/>
    </location>
</feature>
<evidence type="ECO:0000313" key="2">
    <source>
        <dbReference type="EMBL" id="MBB3103082.1"/>
    </source>
</evidence>
<dbReference type="Pfam" id="PF13302">
    <property type="entry name" value="Acetyltransf_3"/>
    <property type="match status" value="1"/>
</dbReference>
<sequence length="191" mass="21560">MIARTTRMLLRPLSQDDLPQLASILGDPQVMHYSVRGPFDRLATRRFIDWCRYVYQTRGIGPWALIDKRSAALIGYCGVGPDPVDGCEEINLGYRLARRFWGMGLATEAVTCVLQHGFAQPGIDSIIAIIAPTHLASQRVAEKAGFNVFQRTFFHGLPVRLYRMTHEEWRTQYAPESGVSRSCSSLKSLMR</sequence>
<protein>
    <submittedName>
        <fullName evidence="2">RimJ/RimL family protein N-acetyltransferase</fullName>
    </submittedName>
</protein>
<reference evidence="2 3" key="1">
    <citation type="submission" date="2020-08" db="EMBL/GenBank/DDBJ databases">
        <title>Genomic Encyclopedia of Type Strains, Phase III (KMG-III): the genomes of soil and plant-associated and newly described type strains.</title>
        <authorList>
            <person name="Whitman W."/>
        </authorList>
    </citation>
    <scope>NUCLEOTIDE SEQUENCE [LARGE SCALE GENOMIC DNA]</scope>
    <source>
        <strain evidence="2 3">CECT 4462</strain>
    </source>
</reference>
<name>A0A839T117_AZOMA</name>
<dbReference type="EMBL" id="JACHXI010000005">
    <property type="protein sequence ID" value="MBB3103082.1"/>
    <property type="molecule type" value="Genomic_DNA"/>
</dbReference>
<dbReference type="GO" id="GO:0016747">
    <property type="term" value="F:acyltransferase activity, transferring groups other than amino-acyl groups"/>
    <property type="evidence" value="ECO:0007669"/>
    <property type="project" value="InterPro"/>
</dbReference>
<keyword evidence="2" id="KW-0808">Transferase</keyword>
<dbReference type="InterPro" id="IPR000182">
    <property type="entry name" value="GNAT_dom"/>
</dbReference>
<dbReference type="InterPro" id="IPR051531">
    <property type="entry name" value="N-acetyltransferase"/>
</dbReference>
<evidence type="ECO:0000259" key="1">
    <source>
        <dbReference type="PROSITE" id="PS51186"/>
    </source>
</evidence>
<dbReference type="Gene3D" id="3.40.630.30">
    <property type="match status" value="1"/>
</dbReference>
<dbReference type="InterPro" id="IPR016181">
    <property type="entry name" value="Acyl_CoA_acyltransferase"/>
</dbReference>
<dbReference type="PANTHER" id="PTHR43792">
    <property type="entry name" value="GNAT FAMILY, PUTATIVE (AFU_ORTHOLOGUE AFUA_3G00765)-RELATED-RELATED"/>
    <property type="match status" value="1"/>
</dbReference>
<dbReference type="SUPFAM" id="SSF55729">
    <property type="entry name" value="Acyl-CoA N-acyltransferases (Nat)"/>
    <property type="match status" value="1"/>
</dbReference>
<organism evidence="2 3">
    <name type="scientific">Azomonas macrocytogenes</name>
    <name type="common">Azotobacter macrocytogenes</name>
    <dbReference type="NCBI Taxonomy" id="69962"/>
    <lineage>
        <taxon>Bacteria</taxon>
        <taxon>Pseudomonadati</taxon>
        <taxon>Pseudomonadota</taxon>
        <taxon>Gammaproteobacteria</taxon>
        <taxon>Pseudomonadales</taxon>
        <taxon>Pseudomonadaceae</taxon>
        <taxon>Azomonas</taxon>
    </lineage>
</organism>